<dbReference type="PANTHER" id="PTHR34198">
    <property type="entry name" value="OS01G0175100 PROTEIN"/>
    <property type="match status" value="1"/>
</dbReference>
<name>A0AAV8THQ3_9ROSI</name>
<sequence>MARVETEASSLAGLDPVSRVLGCFTEEKAKELRRKTAEGSAFHDLMYHSAIAARLASDVSGPVEKR</sequence>
<dbReference type="EMBL" id="JAIWQS010000005">
    <property type="protein sequence ID" value="KAJ8765539.1"/>
    <property type="molecule type" value="Genomic_DNA"/>
</dbReference>
<dbReference type="AlphaFoldDB" id="A0AAV8THQ3"/>
<keyword evidence="2" id="KW-1185">Reference proteome</keyword>
<organism evidence="1 2">
    <name type="scientific">Erythroxylum novogranatense</name>
    <dbReference type="NCBI Taxonomy" id="1862640"/>
    <lineage>
        <taxon>Eukaryota</taxon>
        <taxon>Viridiplantae</taxon>
        <taxon>Streptophyta</taxon>
        <taxon>Embryophyta</taxon>
        <taxon>Tracheophyta</taxon>
        <taxon>Spermatophyta</taxon>
        <taxon>Magnoliopsida</taxon>
        <taxon>eudicotyledons</taxon>
        <taxon>Gunneridae</taxon>
        <taxon>Pentapetalae</taxon>
        <taxon>rosids</taxon>
        <taxon>fabids</taxon>
        <taxon>Malpighiales</taxon>
        <taxon>Erythroxylaceae</taxon>
        <taxon>Erythroxylum</taxon>
    </lineage>
</organism>
<reference evidence="1 2" key="1">
    <citation type="submission" date="2021-09" db="EMBL/GenBank/DDBJ databases">
        <title>Genomic insights and catalytic innovation underlie evolution of tropane alkaloids biosynthesis.</title>
        <authorList>
            <person name="Wang Y.-J."/>
            <person name="Tian T."/>
            <person name="Huang J.-P."/>
            <person name="Huang S.-X."/>
        </authorList>
    </citation>
    <scope>NUCLEOTIDE SEQUENCE [LARGE SCALE GENOMIC DNA]</scope>
    <source>
        <strain evidence="1">KIB-2018</strain>
        <tissue evidence="1">Leaf</tissue>
    </source>
</reference>
<protein>
    <submittedName>
        <fullName evidence="1">Uncharacterized protein</fullName>
    </submittedName>
</protein>
<dbReference type="PANTHER" id="PTHR34198:SF1">
    <property type="entry name" value="OS01G0104300 PROTEIN"/>
    <property type="match status" value="1"/>
</dbReference>
<comment type="caution">
    <text evidence="1">The sequence shown here is derived from an EMBL/GenBank/DDBJ whole genome shotgun (WGS) entry which is preliminary data.</text>
</comment>
<evidence type="ECO:0000313" key="2">
    <source>
        <dbReference type="Proteomes" id="UP001159364"/>
    </source>
</evidence>
<evidence type="ECO:0000313" key="1">
    <source>
        <dbReference type="EMBL" id="KAJ8765539.1"/>
    </source>
</evidence>
<dbReference type="Proteomes" id="UP001159364">
    <property type="component" value="Linkage Group LG05"/>
</dbReference>
<accession>A0AAV8THQ3</accession>
<gene>
    <name evidence="1" type="ORF">K2173_014661</name>
</gene>
<proteinExistence type="predicted"/>